<gene>
    <name evidence="1" type="ORF">LOK49_LG03G03317</name>
</gene>
<feature type="non-terminal residue" evidence="1">
    <location>
        <position position="144"/>
    </location>
</feature>
<organism evidence="1 2">
    <name type="scientific">Camellia lanceoleosa</name>
    <dbReference type="NCBI Taxonomy" id="1840588"/>
    <lineage>
        <taxon>Eukaryota</taxon>
        <taxon>Viridiplantae</taxon>
        <taxon>Streptophyta</taxon>
        <taxon>Embryophyta</taxon>
        <taxon>Tracheophyta</taxon>
        <taxon>Spermatophyta</taxon>
        <taxon>Magnoliopsida</taxon>
        <taxon>eudicotyledons</taxon>
        <taxon>Gunneridae</taxon>
        <taxon>Pentapetalae</taxon>
        <taxon>asterids</taxon>
        <taxon>Ericales</taxon>
        <taxon>Theaceae</taxon>
        <taxon>Camellia</taxon>
    </lineage>
</organism>
<accession>A0ACC0IDL0</accession>
<evidence type="ECO:0000313" key="2">
    <source>
        <dbReference type="Proteomes" id="UP001060215"/>
    </source>
</evidence>
<evidence type="ECO:0000313" key="1">
    <source>
        <dbReference type="EMBL" id="KAI8023819.1"/>
    </source>
</evidence>
<dbReference type="EMBL" id="CM045763">
    <property type="protein sequence ID" value="KAI8023819.1"/>
    <property type="molecule type" value="Genomic_DNA"/>
</dbReference>
<name>A0ACC0IDL0_9ERIC</name>
<reference evidence="1 2" key="1">
    <citation type="journal article" date="2022" name="Plant J.">
        <title>Chromosome-level genome of Camellia lanceoleosa provides a valuable resource for understanding genome evolution and self-incompatibility.</title>
        <authorList>
            <person name="Gong W."/>
            <person name="Xiao S."/>
            <person name="Wang L."/>
            <person name="Liao Z."/>
            <person name="Chang Y."/>
            <person name="Mo W."/>
            <person name="Hu G."/>
            <person name="Li W."/>
            <person name="Zhao G."/>
            <person name="Zhu H."/>
            <person name="Hu X."/>
            <person name="Ji K."/>
            <person name="Xiang X."/>
            <person name="Song Q."/>
            <person name="Yuan D."/>
            <person name="Jin S."/>
            <person name="Zhang L."/>
        </authorList>
    </citation>
    <scope>NUCLEOTIDE SEQUENCE [LARGE SCALE GENOMIC DNA]</scope>
    <source>
        <strain evidence="1">SQ_2022a</strain>
    </source>
</reference>
<feature type="non-terminal residue" evidence="1">
    <location>
        <position position="1"/>
    </location>
</feature>
<protein>
    <submittedName>
        <fullName evidence="1">Disease resistance protein RRS1</fullName>
    </submittedName>
</protein>
<keyword evidence="2" id="KW-1185">Reference proteome</keyword>
<dbReference type="Proteomes" id="UP001060215">
    <property type="component" value="Chromosome 6"/>
</dbReference>
<sequence>GTRKIEGLKLDMNLLKEDKYDRTIFGINRKRHYDECLDMPLLSNVGNSFKRHCFGFSKNVGTALGNSNQIPLEVDAFARMHKLRLLQLKYIQISGSFENFPKGLRWLCWHGFPFKSIPHDFPLENLIVLDMSYSWLQIAWKGAK</sequence>
<proteinExistence type="predicted"/>
<comment type="caution">
    <text evidence="1">The sequence shown here is derived from an EMBL/GenBank/DDBJ whole genome shotgun (WGS) entry which is preliminary data.</text>
</comment>